<protein>
    <submittedName>
        <fullName evidence="5">RNA polymerase, sigma-24 subunit, ECF subfamily</fullName>
    </submittedName>
</protein>
<keyword evidence="4" id="KW-0804">Transcription</keyword>
<organism evidence="5">
    <name type="scientific">Solibacter usitatus (strain Ellin6076)</name>
    <dbReference type="NCBI Taxonomy" id="234267"/>
    <lineage>
        <taxon>Bacteria</taxon>
        <taxon>Pseudomonadati</taxon>
        <taxon>Acidobacteriota</taxon>
        <taxon>Terriglobia</taxon>
        <taxon>Bryobacterales</taxon>
        <taxon>Solibacteraceae</taxon>
        <taxon>Candidatus Solibacter</taxon>
    </lineage>
</organism>
<dbReference type="eggNOG" id="COG1595">
    <property type="taxonomic scope" value="Bacteria"/>
</dbReference>
<dbReference type="SUPFAM" id="SSF88659">
    <property type="entry name" value="Sigma3 and sigma4 domains of RNA polymerase sigma factors"/>
    <property type="match status" value="1"/>
</dbReference>
<dbReference type="PANTHER" id="PTHR43133:SF8">
    <property type="entry name" value="RNA POLYMERASE SIGMA FACTOR HI_1459-RELATED"/>
    <property type="match status" value="1"/>
</dbReference>
<proteinExistence type="predicted"/>
<keyword evidence="2" id="KW-0731">Sigma factor</keyword>
<evidence type="ECO:0000256" key="2">
    <source>
        <dbReference type="ARBA" id="ARBA00023082"/>
    </source>
</evidence>
<dbReference type="PANTHER" id="PTHR43133">
    <property type="entry name" value="RNA POLYMERASE ECF-TYPE SIGMA FACTO"/>
    <property type="match status" value="1"/>
</dbReference>
<dbReference type="InterPro" id="IPR036388">
    <property type="entry name" value="WH-like_DNA-bd_sf"/>
</dbReference>
<dbReference type="Gene3D" id="1.10.10.10">
    <property type="entry name" value="Winged helix-like DNA-binding domain superfamily/Winged helix DNA-binding domain"/>
    <property type="match status" value="1"/>
</dbReference>
<name>Q01RE5_SOLUE</name>
<dbReference type="InParanoid" id="Q01RE5"/>
<dbReference type="KEGG" id="sus:Acid_6860"/>
<dbReference type="InterPro" id="IPR013324">
    <property type="entry name" value="RNA_pol_sigma_r3/r4-like"/>
</dbReference>
<sequence>MVQETFLKLCAKDFALLRRFRSERPEALRAYLAAIAATVVSDDERVRRARKRGAGADTVPLDDCEHAGAEFGLAEQVERRILLDRVEKCMSEQKDRDKQVFWLYYRHGLTSQAISEIRVVNLSSSGVESLLLRLATAVRRCLRISNERFHK</sequence>
<dbReference type="HOGENOM" id="CLU_1730198_0_0_0"/>
<evidence type="ECO:0000313" key="5">
    <source>
        <dbReference type="EMBL" id="ABJ87775.1"/>
    </source>
</evidence>
<dbReference type="EMBL" id="CP000473">
    <property type="protein sequence ID" value="ABJ87775.1"/>
    <property type="molecule type" value="Genomic_DNA"/>
</dbReference>
<reference evidence="5" key="1">
    <citation type="submission" date="2006-10" db="EMBL/GenBank/DDBJ databases">
        <title>Complete sequence of Solibacter usitatus Ellin6076.</title>
        <authorList>
            <consortium name="US DOE Joint Genome Institute"/>
            <person name="Copeland A."/>
            <person name="Lucas S."/>
            <person name="Lapidus A."/>
            <person name="Barry K."/>
            <person name="Detter J.C."/>
            <person name="Glavina del Rio T."/>
            <person name="Hammon N."/>
            <person name="Israni S."/>
            <person name="Dalin E."/>
            <person name="Tice H."/>
            <person name="Pitluck S."/>
            <person name="Thompson L.S."/>
            <person name="Brettin T."/>
            <person name="Bruce D."/>
            <person name="Han C."/>
            <person name="Tapia R."/>
            <person name="Gilna P."/>
            <person name="Schmutz J."/>
            <person name="Larimer F."/>
            <person name="Land M."/>
            <person name="Hauser L."/>
            <person name="Kyrpides N."/>
            <person name="Mikhailova N."/>
            <person name="Janssen P.H."/>
            <person name="Kuske C.R."/>
            <person name="Richardson P."/>
        </authorList>
    </citation>
    <scope>NUCLEOTIDE SEQUENCE</scope>
    <source>
        <strain evidence="5">Ellin6076</strain>
    </source>
</reference>
<dbReference type="AlphaFoldDB" id="Q01RE5"/>
<evidence type="ECO:0000256" key="3">
    <source>
        <dbReference type="ARBA" id="ARBA00023125"/>
    </source>
</evidence>
<evidence type="ECO:0000256" key="4">
    <source>
        <dbReference type="ARBA" id="ARBA00023163"/>
    </source>
</evidence>
<accession>Q01RE5</accession>
<keyword evidence="3" id="KW-0238">DNA-binding</keyword>
<dbReference type="STRING" id="234267.Acid_6860"/>
<keyword evidence="1" id="KW-0805">Transcription regulation</keyword>
<gene>
    <name evidence="5" type="ordered locus">Acid_6860</name>
</gene>
<dbReference type="GO" id="GO:0016987">
    <property type="term" value="F:sigma factor activity"/>
    <property type="evidence" value="ECO:0007669"/>
    <property type="project" value="UniProtKB-KW"/>
</dbReference>
<dbReference type="InterPro" id="IPR039425">
    <property type="entry name" value="RNA_pol_sigma-70-like"/>
</dbReference>
<dbReference type="GO" id="GO:0003677">
    <property type="term" value="F:DNA binding"/>
    <property type="evidence" value="ECO:0007669"/>
    <property type="project" value="UniProtKB-KW"/>
</dbReference>
<evidence type="ECO:0000256" key="1">
    <source>
        <dbReference type="ARBA" id="ARBA00023015"/>
    </source>
</evidence>